<feature type="transmembrane region" description="Helical" evidence="1">
    <location>
        <begin position="113"/>
        <end position="134"/>
    </location>
</feature>
<feature type="transmembrane region" description="Helical" evidence="1">
    <location>
        <begin position="141"/>
        <end position="163"/>
    </location>
</feature>
<name>A0A9D1T6P9_9FIRM</name>
<evidence type="ECO:0000313" key="4">
    <source>
        <dbReference type="Proteomes" id="UP000886723"/>
    </source>
</evidence>
<protein>
    <submittedName>
        <fullName evidence="3">VanZ family protein</fullName>
    </submittedName>
</protein>
<dbReference type="Proteomes" id="UP000886723">
    <property type="component" value="Unassembled WGS sequence"/>
</dbReference>
<organism evidence="3 4">
    <name type="scientific">Candidatus Pullilachnospira stercoravium</name>
    <dbReference type="NCBI Taxonomy" id="2840913"/>
    <lineage>
        <taxon>Bacteria</taxon>
        <taxon>Bacillati</taxon>
        <taxon>Bacillota</taxon>
        <taxon>Clostridia</taxon>
        <taxon>Lachnospirales</taxon>
        <taxon>Lachnospiraceae</taxon>
        <taxon>Lachnospiraceae incertae sedis</taxon>
        <taxon>Candidatus Pullilachnospira</taxon>
    </lineage>
</organism>
<reference evidence="3" key="1">
    <citation type="submission" date="2020-10" db="EMBL/GenBank/DDBJ databases">
        <authorList>
            <person name="Gilroy R."/>
        </authorList>
    </citation>
    <scope>NUCLEOTIDE SEQUENCE</scope>
    <source>
        <strain evidence="3">ChiBcec2-4451</strain>
    </source>
</reference>
<dbReference type="AlphaFoldDB" id="A0A9D1T6P9"/>
<sequence>MRSKNLTRGILIFYWAALAWIIVFKMSFSFAGLPHLRNINLIPFAESVIVNGHLDTTEIFQNLAAFVPFGVLIHALWDRKPLVGQILPILLSSLLFETVQYLFAIGASDVTDLLMNTLGGILGIGIAALMANLFPDRWKLLVNAVCLLCGGLLAALIVVLIAANL</sequence>
<evidence type="ECO:0000259" key="2">
    <source>
        <dbReference type="Pfam" id="PF04892"/>
    </source>
</evidence>
<proteinExistence type="predicted"/>
<feature type="domain" description="VanZ-like" evidence="2">
    <location>
        <begin position="12"/>
        <end position="130"/>
    </location>
</feature>
<accession>A0A9D1T6P9</accession>
<gene>
    <name evidence="3" type="ORF">IAA63_06055</name>
</gene>
<dbReference type="PANTHER" id="PTHR36834">
    <property type="entry name" value="MEMBRANE PROTEIN-RELATED"/>
    <property type="match status" value="1"/>
</dbReference>
<dbReference type="PANTHER" id="PTHR36834:SF2">
    <property type="entry name" value="MEMBRANE PROTEIN"/>
    <property type="match status" value="1"/>
</dbReference>
<dbReference type="Pfam" id="PF04892">
    <property type="entry name" value="VanZ"/>
    <property type="match status" value="1"/>
</dbReference>
<keyword evidence="1" id="KW-0472">Membrane</keyword>
<keyword evidence="1" id="KW-1133">Transmembrane helix</keyword>
<feature type="transmembrane region" description="Helical" evidence="1">
    <location>
        <begin position="89"/>
        <end position="107"/>
    </location>
</feature>
<reference evidence="3" key="2">
    <citation type="journal article" date="2021" name="PeerJ">
        <title>Extensive microbial diversity within the chicken gut microbiome revealed by metagenomics and culture.</title>
        <authorList>
            <person name="Gilroy R."/>
            <person name="Ravi A."/>
            <person name="Getino M."/>
            <person name="Pursley I."/>
            <person name="Horton D.L."/>
            <person name="Alikhan N.F."/>
            <person name="Baker D."/>
            <person name="Gharbi K."/>
            <person name="Hall N."/>
            <person name="Watson M."/>
            <person name="Adriaenssens E.M."/>
            <person name="Foster-Nyarko E."/>
            <person name="Jarju S."/>
            <person name="Secka A."/>
            <person name="Antonio M."/>
            <person name="Oren A."/>
            <person name="Chaudhuri R.R."/>
            <person name="La Ragione R."/>
            <person name="Hildebrand F."/>
            <person name="Pallen M.J."/>
        </authorList>
    </citation>
    <scope>NUCLEOTIDE SEQUENCE</scope>
    <source>
        <strain evidence="3">ChiBcec2-4451</strain>
    </source>
</reference>
<keyword evidence="1" id="KW-0812">Transmembrane</keyword>
<feature type="transmembrane region" description="Helical" evidence="1">
    <location>
        <begin position="12"/>
        <end position="33"/>
    </location>
</feature>
<evidence type="ECO:0000256" key="1">
    <source>
        <dbReference type="SAM" id="Phobius"/>
    </source>
</evidence>
<dbReference type="InterPro" id="IPR053150">
    <property type="entry name" value="Teicoplanin_resist-assoc"/>
</dbReference>
<dbReference type="EMBL" id="DVON01000134">
    <property type="protein sequence ID" value="HIV12688.1"/>
    <property type="molecule type" value="Genomic_DNA"/>
</dbReference>
<comment type="caution">
    <text evidence="3">The sequence shown here is derived from an EMBL/GenBank/DDBJ whole genome shotgun (WGS) entry which is preliminary data.</text>
</comment>
<evidence type="ECO:0000313" key="3">
    <source>
        <dbReference type="EMBL" id="HIV12688.1"/>
    </source>
</evidence>
<feature type="transmembrane region" description="Helical" evidence="1">
    <location>
        <begin position="59"/>
        <end position="77"/>
    </location>
</feature>
<dbReference type="InterPro" id="IPR006976">
    <property type="entry name" value="VanZ-like"/>
</dbReference>